<comment type="caution">
    <text evidence="6">The sequence shown here is derived from an EMBL/GenBank/DDBJ whole genome shotgun (WGS) entry which is preliminary data.</text>
</comment>
<evidence type="ECO:0000256" key="3">
    <source>
        <dbReference type="ARBA" id="ARBA00022729"/>
    </source>
</evidence>
<dbReference type="InterPro" id="IPR025997">
    <property type="entry name" value="SBP_2_dom"/>
</dbReference>
<sequence length="368" mass="38919">MKHRLIITLCAALVAASALSAHADDTFLAEAKAYTAQATKSGQSWGGPTAGPTAQHGKTIVFVSADQRDSGPRGVAEGVKEAAGAMGWTFRLIDGQGSISGRSAAMNQAIALKPDGIVLGSVDAREQASLIHQAVARGIKVVGWHSLPKPGPAPQEGFVTNLATDPLDVAKAAVMYVIAQSNGKAGVVIFTDSTYEIATAKSNAMADLVKKCTGCQLLKIEDTPLSDTATRLPQLTSTMLQRYGAKWTWALTINDMPFDFMSPALQQAGYKGSGPLLGVSAGNGSESAFQRIRNGEYQAATVAEPVSLHGWQAVDELNRAFDGAPVSGYTAPVHLVTATDIAFDGGKMNRYDPDNHYRDVYRRIWGVK</sequence>
<evidence type="ECO:0000313" key="7">
    <source>
        <dbReference type="Proteomes" id="UP000035963"/>
    </source>
</evidence>
<dbReference type="Pfam" id="PF13407">
    <property type="entry name" value="Peripla_BP_4"/>
    <property type="match status" value="1"/>
</dbReference>
<dbReference type="InterPro" id="IPR028082">
    <property type="entry name" value="Peripla_BP_I"/>
</dbReference>
<dbReference type="RefSeq" id="WP_047848295.1">
    <property type="nucleotide sequence ID" value="NZ_AEJF01000122.1"/>
</dbReference>
<keyword evidence="3 4" id="KW-0732">Signal</keyword>
<dbReference type="Gene3D" id="3.40.50.2300">
    <property type="match status" value="2"/>
</dbReference>
<keyword evidence="7" id="KW-1185">Reference proteome</keyword>
<name>A0A0J1CVG7_9BURK</name>
<evidence type="ECO:0000256" key="4">
    <source>
        <dbReference type="SAM" id="SignalP"/>
    </source>
</evidence>
<reference evidence="6 7" key="1">
    <citation type="journal article" date="2015" name="Genome Announc.">
        <title>Draft Genome Sequence of Burkholderia sp. Strain PML1(12), an Ectomycorrhizosphere-Inhabiting Bacterium with Effective Mineral-Weathering Ability.</title>
        <authorList>
            <person name="Uroz S."/>
            <person name="Oger P."/>
        </authorList>
    </citation>
    <scope>NUCLEOTIDE SEQUENCE [LARGE SCALE GENOMIC DNA]</scope>
    <source>
        <strain evidence="7">PML1(12)</strain>
    </source>
</reference>
<dbReference type="Proteomes" id="UP000035963">
    <property type="component" value="Unassembled WGS sequence"/>
</dbReference>
<dbReference type="GO" id="GO:0030313">
    <property type="term" value="C:cell envelope"/>
    <property type="evidence" value="ECO:0007669"/>
    <property type="project" value="UniProtKB-SubCell"/>
</dbReference>
<dbReference type="SUPFAM" id="SSF53822">
    <property type="entry name" value="Periplasmic binding protein-like I"/>
    <property type="match status" value="1"/>
</dbReference>
<dbReference type="OrthoDB" id="9342512at2"/>
<comment type="subcellular location">
    <subcellularLocation>
        <location evidence="1">Cell envelope</location>
    </subcellularLocation>
</comment>
<accession>A0A0J1CVG7</accession>
<evidence type="ECO:0000256" key="1">
    <source>
        <dbReference type="ARBA" id="ARBA00004196"/>
    </source>
</evidence>
<dbReference type="PANTHER" id="PTHR46847:SF1">
    <property type="entry name" value="D-ALLOSE-BINDING PERIPLASMIC PROTEIN-RELATED"/>
    <property type="match status" value="1"/>
</dbReference>
<organism evidence="6 7">
    <name type="scientific">Caballeronia mineralivorans PML1(12)</name>
    <dbReference type="NCBI Taxonomy" id="908627"/>
    <lineage>
        <taxon>Bacteria</taxon>
        <taxon>Pseudomonadati</taxon>
        <taxon>Pseudomonadota</taxon>
        <taxon>Betaproteobacteria</taxon>
        <taxon>Burkholderiales</taxon>
        <taxon>Burkholderiaceae</taxon>
        <taxon>Caballeronia</taxon>
    </lineage>
</organism>
<dbReference type="AlphaFoldDB" id="A0A0J1CVG7"/>
<feature type="signal peptide" evidence="4">
    <location>
        <begin position="1"/>
        <end position="23"/>
    </location>
</feature>
<protein>
    <submittedName>
        <fullName evidence="6">Sugar ABC transporter substrate-binding protein</fullName>
    </submittedName>
</protein>
<evidence type="ECO:0000259" key="5">
    <source>
        <dbReference type="Pfam" id="PF13407"/>
    </source>
</evidence>
<dbReference type="PANTHER" id="PTHR46847">
    <property type="entry name" value="D-ALLOSE-BINDING PERIPLASMIC PROTEIN-RELATED"/>
    <property type="match status" value="1"/>
</dbReference>
<dbReference type="PATRIC" id="fig|908627.4.peg.4329"/>
<feature type="chain" id="PRO_5005249199" evidence="4">
    <location>
        <begin position="24"/>
        <end position="368"/>
    </location>
</feature>
<dbReference type="EMBL" id="AEJF01000122">
    <property type="protein sequence ID" value="KLU24574.1"/>
    <property type="molecule type" value="Genomic_DNA"/>
</dbReference>
<feature type="domain" description="Periplasmic binding protein" evidence="5">
    <location>
        <begin position="61"/>
        <end position="323"/>
    </location>
</feature>
<evidence type="ECO:0000256" key="2">
    <source>
        <dbReference type="ARBA" id="ARBA00007639"/>
    </source>
</evidence>
<comment type="similarity">
    <text evidence="2">Belongs to the bacterial solute-binding protein 2 family.</text>
</comment>
<evidence type="ECO:0000313" key="6">
    <source>
        <dbReference type="EMBL" id="KLU24574.1"/>
    </source>
</evidence>
<gene>
    <name evidence="6" type="ORF">EOS_19335</name>
</gene>
<proteinExistence type="inferred from homology"/>
<dbReference type="GO" id="GO:0030246">
    <property type="term" value="F:carbohydrate binding"/>
    <property type="evidence" value="ECO:0007669"/>
    <property type="project" value="UniProtKB-ARBA"/>
</dbReference>